<gene>
    <name evidence="1" type="ORF">GMARGA_LOCUS41027</name>
</gene>
<name>A0ABN7XCQ4_GIGMA</name>
<accession>A0ABN7XCQ4</accession>
<feature type="non-terminal residue" evidence="1">
    <location>
        <position position="125"/>
    </location>
</feature>
<reference evidence="1 2" key="1">
    <citation type="submission" date="2021-06" db="EMBL/GenBank/DDBJ databases">
        <authorList>
            <person name="Kallberg Y."/>
            <person name="Tangrot J."/>
            <person name="Rosling A."/>
        </authorList>
    </citation>
    <scope>NUCLEOTIDE SEQUENCE [LARGE SCALE GENOMIC DNA]</scope>
    <source>
        <strain evidence="1 2">120-4 pot B 10/14</strain>
    </source>
</reference>
<protein>
    <submittedName>
        <fullName evidence="1">27189_t:CDS:1</fullName>
    </submittedName>
</protein>
<keyword evidence="2" id="KW-1185">Reference proteome</keyword>
<comment type="caution">
    <text evidence="1">The sequence shown here is derived from an EMBL/GenBank/DDBJ whole genome shotgun (WGS) entry which is preliminary data.</text>
</comment>
<organism evidence="1 2">
    <name type="scientific">Gigaspora margarita</name>
    <dbReference type="NCBI Taxonomy" id="4874"/>
    <lineage>
        <taxon>Eukaryota</taxon>
        <taxon>Fungi</taxon>
        <taxon>Fungi incertae sedis</taxon>
        <taxon>Mucoromycota</taxon>
        <taxon>Glomeromycotina</taxon>
        <taxon>Glomeromycetes</taxon>
        <taxon>Diversisporales</taxon>
        <taxon>Gigasporaceae</taxon>
        <taxon>Gigaspora</taxon>
    </lineage>
</organism>
<feature type="non-terminal residue" evidence="1">
    <location>
        <position position="1"/>
    </location>
</feature>
<proteinExistence type="predicted"/>
<dbReference type="EMBL" id="CAJVQB010109216">
    <property type="protein sequence ID" value="CAG8852016.1"/>
    <property type="molecule type" value="Genomic_DNA"/>
</dbReference>
<sequence length="125" mass="14448">KDQGVNDVFTMRQVEEFKKIYAFKPIQASLKKESKFLARLEKQDNNAYLRQLKEKQCYQKHWMIDASARFGILNSGVSKAYLTTNYNFKSLHAHYQQHGLAPKIYKLSGCVSNSAISFDTVLHVL</sequence>
<evidence type="ECO:0000313" key="1">
    <source>
        <dbReference type="EMBL" id="CAG8852016.1"/>
    </source>
</evidence>
<dbReference type="Proteomes" id="UP000789901">
    <property type="component" value="Unassembled WGS sequence"/>
</dbReference>
<evidence type="ECO:0000313" key="2">
    <source>
        <dbReference type="Proteomes" id="UP000789901"/>
    </source>
</evidence>